<comment type="caution">
    <text evidence="1">The sequence shown here is derived from an EMBL/GenBank/DDBJ whole genome shotgun (WGS) entry which is preliminary data.</text>
</comment>
<accession>A0AAD7F1J1</accession>
<protein>
    <submittedName>
        <fullName evidence="1">Uncharacterized protein</fullName>
    </submittedName>
</protein>
<dbReference type="Proteomes" id="UP001218218">
    <property type="component" value="Unassembled WGS sequence"/>
</dbReference>
<reference evidence="1" key="1">
    <citation type="submission" date="2023-03" db="EMBL/GenBank/DDBJ databases">
        <title>Massive genome expansion in bonnet fungi (Mycena s.s.) driven by repeated elements and novel gene families across ecological guilds.</title>
        <authorList>
            <consortium name="Lawrence Berkeley National Laboratory"/>
            <person name="Harder C.B."/>
            <person name="Miyauchi S."/>
            <person name="Viragh M."/>
            <person name="Kuo A."/>
            <person name="Thoen E."/>
            <person name="Andreopoulos B."/>
            <person name="Lu D."/>
            <person name="Skrede I."/>
            <person name="Drula E."/>
            <person name="Henrissat B."/>
            <person name="Morin E."/>
            <person name="Kohler A."/>
            <person name="Barry K."/>
            <person name="LaButti K."/>
            <person name="Morin E."/>
            <person name="Salamov A."/>
            <person name="Lipzen A."/>
            <person name="Mereny Z."/>
            <person name="Hegedus B."/>
            <person name="Baldrian P."/>
            <person name="Stursova M."/>
            <person name="Weitz H."/>
            <person name="Taylor A."/>
            <person name="Grigoriev I.V."/>
            <person name="Nagy L.G."/>
            <person name="Martin F."/>
            <person name="Kauserud H."/>
        </authorList>
    </citation>
    <scope>NUCLEOTIDE SEQUENCE</scope>
    <source>
        <strain evidence="1">CBHHK002</strain>
    </source>
</reference>
<dbReference type="AlphaFoldDB" id="A0AAD7F1J1"/>
<sequence length="124" mass="14441">MSFRKDRVRLFGLIRARDGISEDEFRTRMIELLNAIKLLPSQSHVLKYEMAFRTSAGEQELKDTLKHKADSGFSSVVLMEAEDNEELMKAIRDPVFLKLLDDGHETFMMHDRLEVFMTEVFSVI</sequence>
<gene>
    <name evidence="1" type="ORF">DFH08DRAFT_1074044</name>
</gene>
<proteinExistence type="predicted"/>
<organism evidence="1 2">
    <name type="scientific">Mycena albidolilacea</name>
    <dbReference type="NCBI Taxonomy" id="1033008"/>
    <lineage>
        <taxon>Eukaryota</taxon>
        <taxon>Fungi</taxon>
        <taxon>Dikarya</taxon>
        <taxon>Basidiomycota</taxon>
        <taxon>Agaricomycotina</taxon>
        <taxon>Agaricomycetes</taxon>
        <taxon>Agaricomycetidae</taxon>
        <taxon>Agaricales</taxon>
        <taxon>Marasmiineae</taxon>
        <taxon>Mycenaceae</taxon>
        <taxon>Mycena</taxon>
    </lineage>
</organism>
<evidence type="ECO:0000313" key="1">
    <source>
        <dbReference type="EMBL" id="KAJ7360925.1"/>
    </source>
</evidence>
<name>A0AAD7F1J1_9AGAR</name>
<evidence type="ECO:0000313" key="2">
    <source>
        <dbReference type="Proteomes" id="UP001218218"/>
    </source>
</evidence>
<keyword evidence="2" id="KW-1185">Reference proteome</keyword>
<dbReference type="EMBL" id="JARIHO010000005">
    <property type="protein sequence ID" value="KAJ7360925.1"/>
    <property type="molecule type" value="Genomic_DNA"/>
</dbReference>